<proteinExistence type="predicted"/>
<dbReference type="EMBL" id="QXFY01004999">
    <property type="protein sequence ID" value="KAE9274303.1"/>
    <property type="molecule type" value="Genomic_DNA"/>
</dbReference>
<name>A0A6G0Q8D4_9STRA</name>
<feature type="non-terminal residue" evidence="1">
    <location>
        <position position="1"/>
    </location>
</feature>
<reference evidence="1 2" key="1">
    <citation type="submission" date="2018-09" db="EMBL/GenBank/DDBJ databases">
        <title>Genomic investigation of the strawberry pathogen Phytophthora fragariae indicates pathogenicity is determined by transcriptional variation in three key races.</title>
        <authorList>
            <person name="Adams T.M."/>
            <person name="Armitage A.D."/>
            <person name="Sobczyk M.K."/>
            <person name="Bates H.J."/>
            <person name="Dunwell J.M."/>
            <person name="Nellist C.F."/>
            <person name="Harrison R.J."/>
        </authorList>
    </citation>
    <scope>NUCLEOTIDE SEQUENCE [LARGE SCALE GENOMIC DNA]</scope>
    <source>
        <strain evidence="1 2">NOV-77</strain>
    </source>
</reference>
<accession>A0A6G0Q8D4</accession>
<sequence length="50" mass="5530">VRRLIAAKMVWISRSFLYAFLMLVANSVSVNTSLSAKLNDVSSKLVTLKS</sequence>
<gene>
    <name evidence="1" type="ORF">PF008_g29629</name>
</gene>
<comment type="caution">
    <text evidence="1">The sequence shown here is derived from an EMBL/GenBank/DDBJ whole genome shotgun (WGS) entry which is preliminary data.</text>
</comment>
<dbReference type="AlphaFoldDB" id="A0A6G0Q8D4"/>
<protein>
    <submittedName>
        <fullName evidence="1">Uncharacterized protein</fullName>
    </submittedName>
</protein>
<organism evidence="1 2">
    <name type="scientific">Phytophthora fragariae</name>
    <dbReference type="NCBI Taxonomy" id="53985"/>
    <lineage>
        <taxon>Eukaryota</taxon>
        <taxon>Sar</taxon>
        <taxon>Stramenopiles</taxon>
        <taxon>Oomycota</taxon>
        <taxon>Peronosporomycetes</taxon>
        <taxon>Peronosporales</taxon>
        <taxon>Peronosporaceae</taxon>
        <taxon>Phytophthora</taxon>
    </lineage>
</organism>
<dbReference type="Proteomes" id="UP000486351">
    <property type="component" value="Unassembled WGS sequence"/>
</dbReference>
<evidence type="ECO:0000313" key="1">
    <source>
        <dbReference type="EMBL" id="KAE9274303.1"/>
    </source>
</evidence>
<evidence type="ECO:0000313" key="2">
    <source>
        <dbReference type="Proteomes" id="UP000486351"/>
    </source>
</evidence>